<keyword evidence="9" id="KW-1185">Reference proteome</keyword>
<comment type="cofactor">
    <cofactor evidence="1">
        <name>FAD</name>
        <dbReference type="ChEBI" id="CHEBI:57692"/>
    </cofactor>
</comment>
<feature type="domain" description="Acyl-CoA dehydrogenase/oxidase N-terminal" evidence="7">
    <location>
        <begin position="8"/>
        <end position="105"/>
    </location>
</feature>
<reference evidence="9" key="1">
    <citation type="submission" date="2015-11" db="EMBL/GenBank/DDBJ databases">
        <title>Complete genome sequence of a polyethylene-glycol degrader Sphingopyxis macrogoltabida 203N (NBRC 111659).</title>
        <authorList>
            <person name="Yoshiyuki O."/>
            <person name="Shouta N."/>
            <person name="Nagata Y."/>
            <person name="Numata M."/>
            <person name="Tsuchikane K."/>
            <person name="Hosoyama A."/>
            <person name="Yamazoe A."/>
            <person name="Tsuda M."/>
            <person name="Fujita N."/>
            <person name="Kawai F."/>
        </authorList>
    </citation>
    <scope>NUCLEOTIDE SEQUENCE [LARGE SCALE GENOMIC DNA]</scope>
    <source>
        <strain evidence="9">203N</strain>
        <plasmid evidence="9">unnamed1</plasmid>
    </source>
</reference>
<dbReference type="PANTHER" id="PTHR43884:SF20">
    <property type="entry name" value="ACYL-COA DEHYDROGENASE FADE28"/>
    <property type="match status" value="1"/>
</dbReference>
<evidence type="ECO:0000256" key="2">
    <source>
        <dbReference type="ARBA" id="ARBA00009347"/>
    </source>
</evidence>
<dbReference type="KEGG" id="smaz:LH19_26600"/>
<dbReference type="CDD" id="cd00567">
    <property type="entry name" value="ACAD"/>
    <property type="match status" value="1"/>
</dbReference>
<dbReference type="InterPro" id="IPR013786">
    <property type="entry name" value="AcylCoA_DH/ox_N"/>
</dbReference>
<dbReference type="InterPro" id="IPR036250">
    <property type="entry name" value="AcylCo_DH-like_C"/>
</dbReference>
<dbReference type="Gene3D" id="1.20.140.10">
    <property type="entry name" value="Butyryl-CoA Dehydrogenase, subunit A, domain 3"/>
    <property type="match status" value="1"/>
</dbReference>
<dbReference type="EMBL" id="CP013345">
    <property type="protein sequence ID" value="AMU92609.1"/>
    <property type="molecule type" value="Genomic_DNA"/>
</dbReference>
<accession>A0AAC9AZ20</accession>
<dbReference type="InterPro" id="IPR037069">
    <property type="entry name" value="AcylCoA_DH/ox_N_sf"/>
</dbReference>
<feature type="domain" description="Acyl-CoA dehydrogenase/oxidase C-terminal" evidence="6">
    <location>
        <begin position="238"/>
        <end position="359"/>
    </location>
</feature>
<dbReference type="PANTHER" id="PTHR43884">
    <property type="entry name" value="ACYL-COA DEHYDROGENASE"/>
    <property type="match status" value="1"/>
</dbReference>
<dbReference type="SUPFAM" id="SSF47203">
    <property type="entry name" value="Acyl-CoA dehydrogenase C-terminal domain-like"/>
    <property type="match status" value="1"/>
</dbReference>
<proteinExistence type="inferred from homology"/>
<sequence length="371" mass="40006">MSAVNHLSDDQRMLHESAGAFARTLAKRLVNAIDHPWRQLWPEFAQQGWLSVLDPVDEGGFGGSFVDQALLAAALGEQIQSTPFMVSGSTASLTLRYGSGAWLQRHSQDVRSGRLRIALASEETPLDPMGASIRTHAERHGDGYRLSGAKRMILYGGDAEAFFVSATTDEIGPAVFIIPAASHGISVDAYRLIDGTQAADICFESVLLPSSVRLQLSGEDAKQVIDEAIWSSTFLAVSEGLGCLETSLEATKNHLSTREQFGRPLSASQVLRHRLADIYIAIEELRSLILAAATAGGWRERSTALSAAKIQLGHAGIWAIEQCVQLHGAMGVTEECAVGQALKRMTVLDRLFGGADFHIGRLSEDMLRGPS</sequence>
<evidence type="ECO:0008006" key="10">
    <source>
        <dbReference type="Google" id="ProtNLM"/>
    </source>
</evidence>
<dbReference type="Proteomes" id="UP000076088">
    <property type="component" value="Plasmid unnamed1"/>
</dbReference>
<keyword evidence="5" id="KW-0560">Oxidoreductase</keyword>
<dbReference type="Pfam" id="PF02771">
    <property type="entry name" value="Acyl-CoA_dh_N"/>
    <property type="match status" value="1"/>
</dbReference>
<evidence type="ECO:0000313" key="9">
    <source>
        <dbReference type="Proteomes" id="UP000076088"/>
    </source>
</evidence>
<protein>
    <recommendedName>
        <fullName evidence="10">Acyl-CoA dehydrogenase</fullName>
    </recommendedName>
</protein>
<dbReference type="AlphaFoldDB" id="A0AAC9AZ20"/>
<dbReference type="InterPro" id="IPR046373">
    <property type="entry name" value="Acyl-CoA_Oxase/DH_mid-dom_sf"/>
</dbReference>
<name>A0AAC9AZ20_SPHMC</name>
<keyword evidence="3" id="KW-0285">Flavoprotein</keyword>
<comment type="similarity">
    <text evidence="2">Belongs to the acyl-CoA dehydrogenase family.</text>
</comment>
<keyword evidence="4" id="KW-0274">FAD</keyword>
<evidence type="ECO:0000259" key="6">
    <source>
        <dbReference type="Pfam" id="PF00441"/>
    </source>
</evidence>
<dbReference type="RefSeq" id="WP_082396401.1">
    <property type="nucleotide sequence ID" value="NZ_CP009430.1"/>
</dbReference>
<dbReference type="GO" id="GO:0003995">
    <property type="term" value="F:acyl-CoA dehydrogenase activity"/>
    <property type="evidence" value="ECO:0007669"/>
    <property type="project" value="TreeGrafter"/>
</dbReference>
<gene>
    <name evidence="8" type="ORF">ATM17_30585</name>
</gene>
<organism evidence="8 9">
    <name type="scientific">Sphingopyxis macrogoltabida</name>
    <name type="common">Sphingomonas macrogoltabidus</name>
    <dbReference type="NCBI Taxonomy" id="33050"/>
    <lineage>
        <taxon>Bacteria</taxon>
        <taxon>Pseudomonadati</taxon>
        <taxon>Pseudomonadota</taxon>
        <taxon>Alphaproteobacteria</taxon>
        <taxon>Sphingomonadales</taxon>
        <taxon>Sphingomonadaceae</taxon>
        <taxon>Sphingopyxis</taxon>
    </lineage>
</organism>
<geneLocation type="plasmid" evidence="8 9">
    <name>unnamed1</name>
</geneLocation>
<dbReference type="Pfam" id="PF00441">
    <property type="entry name" value="Acyl-CoA_dh_1"/>
    <property type="match status" value="1"/>
</dbReference>
<dbReference type="GO" id="GO:0050660">
    <property type="term" value="F:flavin adenine dinucleotide binding"/>
    <property type="evidence" value="ECO:0007669"/>
    <property type="project" value="InterPro"/>
</dbReference>
<keyword evidence="8" id="KW-0614">Plasmid</keyword>
<evidence type="ECO:0000313" key="8">
    <source>
        <dbReference type="EMBL" id="AMU92609.1"/>
    </source>
</evidence>
<evidence type="ECO:0000256" key="4">
    <source>
        <dbReference type="ARBA" id="ARBA00022827"/>
    </source>
</evidence>
<reference evidence="8 9" key="2">
    <citation type="journal article" date="2016" name="Genome Announc.">
        <title>Complete Genome Sequence of Sphingopyxis macrogoltabida Strain 203N (NBRC 111659), a Polyethylene Glycol Degrader.</title>
        <authorList>
            <person name="Ohtsubo Y."/>
            <person name="Nonoyama S."/>
            <person name="Nagata Y."/>
            <person name="Numata M."/>
            <person name="Tsuchikane K."/>
            <person name="Hosoyama A."/>
            <person name="Yamazoe A."/>
            <person name="Tsuda M."/>
            <person name="Fujita N."/>
            <person name="Kawai F."/>
        </authorList>
    </citation>
    <scope>NUCLEOTIDE SEQUENCE [LARGE SCALE GENOMIC DNA]</scope>
    <source>
        <strain evidence="8 9">203N</strain>
    </source>
</reference>
<dbReference type="SUPFAM" id="SSF56645">
    <property type="entry name" value="Acyl-CoA dehydrogenase NM domain-like"/>
    <property type="match status" value="1"/>
</dbReference>
<evidence type="ECO:0000256" key="3">
    <source>
        <dbReference type="ARBA" id="ARBA00022630"/>
    </source>
</evidence>
<evidence type="ECO:0000259" key="7">
    <source>
        <dbReference type="Pfam" id="PF02771"/>
    </source>
</evidence>
<dbReference type="InterPro" id="IPR009100">
    <property type="entry name" value="AcylCoA_DH/oxidase_NM_dom_sf"/>
</dbReference>
<dbReference type="InterPro" id="IPR009075">
    <property type="entry name" value="AcylCo_DH/oxidase_C"/>
</dbReference>
<dbReference type="Gene3D" id="2.40.110.10">
    <property type="entry name" value="Butyryl-CoA Dehydrogenase, subunit A, domain 2"/>
    <property type="match status" value="1"/>
</dbReference>
<evidence type="ECO:0000256" key="5">
    <source>
        <dbReference type="ARBA" id="ARBA00023002"/>
    </source>
</evidence>
<dbReference type="Gene3D" id="1.10.540.10">
    <property type="entry name" value="Acyl-CoA dehydrogenase/oxidase, N-terminal domain"/>
    <property type="match status" value="1"/>
</dbReference>
<evidence type="ECO:0000256" key="1">
    <source>
        <dbReference type="ARBA" id="ARBA00001974"/>
    </source>
</evidence>